<keyword evidence="2" id="KW-0378">Hydrolase</keyword>
<dbReference type="PANTHER" id="PTHR10073:SF52">
    <property type="entry name" value="MISMATCH REPAIR ENDONUCLEASE PMS2"/>
    <property type="match status" value="1"/>
</dbReference>
<dbReference type="InterPro" id="IPR014721">
    <property type="entry name" value="Ribsml_uS5_D2-typ_fold_subgr"/>
</dbReference>
<dbReference type="Gene3D" id="3.30.230.10">
    <property type="match status" value="1"/>
</dbReference>
<dbReference type="GO" id="GO:0004519">
    <property type="term" value="F:endonuclease activity"/>
    <property type="evidence" value="ECO:0007669"/>
    <property type="project" value="UniProtKB-KW"/>
</dbReference>
<keyword evidence="2" id="KW-0255">Endonuclease</keyword>
<keyword evidence="3" id="KW-1185">Reference proteome</keyword>
<reference evidence="2" key="1">
    <citation type="submission" date="2019-05" db="EMBL/GenBank/DDBJ databases">
        <title>Annotation for the trematode Fasciolopsis buski.</title>
        <authorList>
            <person name="Choi Y.-J."/>
        </authorList>
    </citation>
    <scope>NUCLEOTIDE SEQUENCE</scope>
    <source>
        <strain evidence="2">HT</strain>
        <tissue evidence="2">Whole worm</tissue>
    </source>
</reference>
<dbReference type="GO" id="GO:0005524">
    <property type="term" value="F:ATP binding"/>
    <property type="evidence" value="ECO:0007669"/>
    <property type="project" value="InterPro"/>
</dbReference>
<dbReference type="InterPro" id="IPR020568">
    <property type="entry name" value="Ribosomal_Su5_D2-typ_SF"/>
</dbReference>
<dbReference type="GO" id="GO:0032389">
    <property type="term" value="C:MutLalpha complex"/>
    <property type="evidence" value="ECO:0007669"/>
    <property type="project" value="TreeGrafter"/>
</dbReference>
<dbReference type="GO" id="GO:0030983">
    <property type="term" value="F:mismatched DNA binding"/>
    <property type="evidence" value="ECO:0007669"/>
    <property type="project" value="InterPro"/>
</dbReference>
<dbReference type="GO" id="GO:0140664">
    <property type="term" value="F:ATP-dependent DNA damage sensor activity"/>
    <property type="evidence" value="ECO:0007669"/>
    <property type="project" value="InterPro"/>
</dbReference>
<organism evidence="2 3">
    <name type="scientific">Fasciolopsis buskii</name>
    <dbReference type="NCBI Taxonomy" id="27845"/>
    <lineage>
        <taxon>Eukaryota</taxon>
        <taxon>Metazoa</taxon>
        <taxon>Spiralia</taxon>
        <taxon>Lophotrochozoa</taxon>
        <taxon>Platyhelminthes</taxon>
        <taxon>Trematoda</taxon>
        <taxon>Digenea</taxon>
        <taxon>Plagiorchiida</taxon>
        <taxon>Echinostomata</taxon>
        <taxon>Echinostomatoidea</taxon>
        <taxon>Fasciolidae</taxon>
        <taxon>Fasciolopsis</taxon>
    </lineage>
</organism>
<dbReference type="GO" id="GO:0006298">
    <property type="term" value="P:mismatch repair"/>
    <property type="evidence" value="ECO:0007669"/>
    <property type="project" value="InterPro"/>
</dbReference>
<dbReference type="AlphaFoldDB" id="A0A8E0RTW8"/>
<dbReference type="InterPro" id="IPR038973">
    <property type="entry name" value="MutL/Mlh/Pms-like"/>
</dbReference>
<dbReference type="InterPro" id="IPR013507">
    <property type="entry name" value="DNA_mismatch_S5_2-like"/>
</dbReference>
<dbReference type="OrthoDB" id="10254304at2759"/>
<dbReference type="SMART" id="SM01340">
    <property type="entry name" value="DNA_mis_repair"/>
    <property type="match status" value="1"/>
</dbReference>
<evidence type="ECO:0000259" key="1">
    <source>
        <dbReference type="SMART" id="SM01340"/>
    </source>
</evidence>
<dbReference type="EMBL" id="LUCM01008956">
    <property type="protein sequence ID" value="KAA0187677.1"/>
    <property type="molecule type" value="Genomic_DNA"/>
</dbReference>
<protein>
    <submittedName>
        <fullName evidence="2">Mismatch repair endonuclease PMS2</fullName>
    </submittedName>
</protein>
<dbReference type="SUPFAM" id="SSF54211">
    <property type="entry name" value="Ribosomal protein S5 domain 2-like"/>
    <property type="match status" value="1"/>
</dbReference>
<proteinExistence type="predicted"/>
<keyword evidence="2" id="KW-0540">Nuclease</keyword>
<name>A0A8E0RTW8_9TREM</name>
<dbReference type="PANTHER" id="PTHR10073">
    <property type="entry name" value="DNA MISMATCH REPAIR PROTEIN MLH, PMS, MUTL"/>
    <property type="match status" value="1"/>
</dbReference>
<comment type="caution">
    <text evidence="2">The sequence shown here is derived from an EMBL/GenBank/DDBJ whole genome shotgun (WGS) entry which is preliminary data.</text>
</comment>
<evidence type="ECO:0000313" key="2">
    <source>
        <dbReference type="EMBL" id="KAA0187677.1"/>
    </source>
</evidence>
<dbReference type="Proteomes" id="UP000728185">
    <property type="component" value="Unassembled WGS sequence"/>
</dbReference>
<evidence type="ECO:0000313" key="3">
    <source>
        <dbReference type="Proteomes" id="UP000728185"/>
    </source>
</evidence>
<accession>A0A8E0RTW8</accession>
<feature type="domain" description="DNA mismatch repair protein S5" evidence="1">
    <location>
        <begin position="12"/>
        <end position="164"/>
    </location>
</feature>
<gene>
    <name evidence="2" type="ORF">FBUS_10730</name>
</gene>
<dbReference type="Pfam" id="PF01119">
    <property type="entry name" value="DNA_mis_repair"/>
    <property type="match status" value="1"/>
</dbReference>
<dbReference type="GO" id="GO:0016887">
    <property type="term" value="F:ATP hydrolysis activity"/>
    <property type="evidence" value="ECO:0007669"/>
    <property type="project" value="InterPro"/>
</dbReference>
<sequence>MNYNWAIDNGELLHIIRSFGNRSVYFVDRLHGYISRPPRVEANLSIRSLGSQVSPKTETSGHGRSSADRQFTFVNGRPCDLPKINRLVTDLWRRCSREAINLTSSGLRMPVQSACSRFPVFVLCFQIPTESVDVNLSPDKRTLLLQNQNHVLALTKSVLLQTLCESNGMDFISSLADKSFNMDVSAIETVDLPMDDPVSSPHADGKGYEDESYVCNYSIISGFARGLATSKLD</sequence>